<evidence type="ECO:0000313" key="7">
    <source>
        <dbReference type="Proteomes" id="UP000298649"/>
    </source>
</evidence>
<geneLocation type="plasmid" evidence="7">
    <name>patcfbp7129b</name>
</geneLocation>
<dbReference type="InterPro" id="IPR051010">
    <property type="entry name" value="BCAA_transport"/>
</dbReference>
<comment type="similarity">
    <text evidence="1">Belongs to the leucine-binding protein family.</text>
</comment>
<dbReference type="InterPro" id="IPR028081">
    <property type="entry name" value="Leu-bd"/>
</dbReference>
<dbReference type="Gene3D" id="3.40.50.2300">
    <property type="match status" value="2"/>
</dbReference>
<evidence type="ECO:0000256" key="3">
    <source>
        <dbReference type="ARBA" id="ARBA00022970"/>
    </source>
</evidence>
<dbReference type="AlphaFoldDB" id="A0A4D7YNS1"/>
<dbReference type="Pfam" id="PF13458">
    <property type="entry name" value="Peripla_BP_6"/>
    <property type="match status" value="1"/>
</dbReference>
<keyword evidence="3" id="KW-0813">Transport</keyword>
<dbReference type="RefSeq" id="WP_137006436.1">
    <property type="nucleotide sequence ID" value="NZ_CP039925.1"/>
</dbReference>
<proteinExistence type="inferred from homology"/>
<name>A0A4D7YNS1_AGRTU</name>
<keyword evidence="6" id="KW-0614">Plasmid</keyword>
<dbReference type="EMBL" id="CP039925">
    <property type="protein sequence ID" value="QCL98145.1"/>
    <property type="molecule type" value="Genomic_DNA"/>
</dbReference>
<dbReference type="InterPro" id="IPR028082">
    <property type="entry name" value="Peripla_BP_I"/>
</dbReference>
<keyword evidence="3" id="KW-0029">Amino-acid transport</keyword>
<evidence type="ECO:0000256" key="4">
    <source>
        <dbReference type="SAM" id="SignalP"/>
    </source>
</evidence>
<accession>A0A4D7YNS1</accession>
<dbReference type="SUPFAM" id="SSF53822">
    <property type="entry name" value="Periplasmic binding protein-like I"/>
    <property type="match status" value="1"/>
</dbReference>
<protein>
    <submittedName>
        <fullName evidence="6">ABC transporter substrate-binding protein</fullName>
    </submittedName>
</protein>
<gene>
    <name evidence="6" type="ORF">CFBP7129_28595</name>
</gene>
<keyword evidence="2 4" id="KW-0732">Signal</keyword>
<dbReference type="Proteomes" id="UP000298649">
    <property type="component" value="Plasmid pAtCFBP7129b"/>
</dbReference>
<feature type="chain" id="PRO_5020739541" evidence="4">
    <location>
        <begin position="21"/>
        <end position="379"/>
    </location>
</feature>
<feature type="signal peptide" evidence="4">
    <location>
        <begin position="1"/>
        <end position="20"/>
    </location>
</feature>
<evidence type="ECO:0000256" key="2">
    <source>
        <dbReference type="ARBA" id="ARBA00022729"/>
    </source>
</evidence>
<evidence type="ECO:0000256" key="1">
    <source>
        <dbReference type="ARBA" id="ARBA00010062"/>
    </source>
</evidence>
<dbReference type="CDD" id="cd06333">
    <property type="entry name" value="PBP1_ABC_RPA1789-like"/>
    <property type="match status" value="1"/>
</dbReference>
<reference evidence="6 7" key="1">
    <citation type="submission" date="2019-04" db="EMBL/GenBank/DDBJ databases">
        <title>Complete genome sequence of Agrobacterium tumefaciens CFBP7129.</title>
        <authorList>
            <person name="Haryono M."/>
            <person name="Lin Y.-C."/>
            <person name="Lai E.-M."/>
            <person name="Kuo C.-H."/>
        </authorList>
    </citation>
    <scope>NUCLEOTIDE SEQUENCE [LARGE SCALE GENOMIC DNA]</scope>
    <source>
        <strain evidence="6 7">CFBP7129</strain>
        <plasmid evidence="7">patcfbp7129b</plasmid>
    </source>
</reference>
<dbReference type="PANTHER" id="PTHR30483">
    <property type="entry name" value="LEUCINE-SPECIFIC-BINDING PROTEIN"/>
    <property type="match status" value="1"/>
</dbReference>
<organism evidence="6 7">
    <name type="scientific">Agrobacterium tumefaciens</name>
    <dbReference type="NCBI Taxonomy" id="358"/>
    <lineage>
        <taxon>Bacteria</taxon>
        <taxon>Pseudomonadati</taxon>
        <taxon>Pseudomonadota</taxon>
        <taxon>Alphaproteobacteria</taxon>
        <taxon>Hyphomicrobiales</taxon>
        <taxon>Rhizobiaceae</taxon>
        <taxon>Rhizobium/Agrobacterium group</taxon>
        <taxon>Agrobacterium</taxon>
        <taxon>Agrobacterium tumefaciens complex</taxon>
    </lineage>
</organism>
<dbReference type="GO" id="GO:0006865">
    <property type="term" value="P:amino acid transport"/>
    <property type="evidence" value="ECO:0007669"/>
    <property type="project" value="UniProtKB-KW"/>
</dbReference>
<evidence type="ECO:0000259" key="5">
    <source>
        <dbReference type="Pfam" id="PF13458"/>
    </source>
</evidence>
<dbReference type="PANTHER" id="PTHR30483:SF38">
    <property type="entry name" value="BLR7848 PROTEIN"/>
    <property type="match status" value="1"/>
</dbReference>
<evidence type="ECO:0000313" key="6">
    <source>
        <dbReference type="EMBL" id="QCL98145.1"/>
    </source>
</evidence>
<sequence>MKSALTLLPFFTLVPLSATAADVTVCISVSATGPAASLGIPEQKTVPFLPTKVGDTGIRYVVYDDATDPTAATRNARKCVDSDKADVIIGSSSAPTSASAATVAAEAQTPIVALAPVNVPENVEKWTFRSVQKNEQMAGALVEHMKKTGVKKLGFLGFADAYGEDWLKTVTTLLKGSAIEITSVERFARSDTSVTGQVLKLYSAKPDAILIGASGTPSALPVASLAERGYKGTIYQTHGSATRDYIRVGGKAVEGSILPVGPVVVAEQLPDDHPSKAIGVEYTKKYETENGKGSVSAFGGMMYDAGQLVAAAIPGALKKGVPGTQEFRTALRDGLENQKNVVSVNGVYNTSPIDHFGHDERSRVLITVTNGEFRYLPMK</sequence>
<feature type="domain" description="Leucine-binding protein" evidence="5">
    <location>
        <begin position="51"/>
        <end position="355"/>
    </location>
</feature>